<feature type="compositionally biased region" description="Polar residues" evidence="2">
    <location>
        <begin position="207"/>
        <end position="225"/>
    </location>
</feature>
<dbReference type="Pfam" id="PF03968">
    <property type="entry name" value="LptD_N"/>
    <property type="match status" value="1"/>
</dbReference>
<feature type="chain" id="PRO_5020537563" evidence="3">
    <location>
        <begin position="17"/>
        <end position="225"/>
    </location>
</feature>
<evidence type="ECO:0000256" key="2">
    <source>
        <dbReference type="SAM" id="MobiDB-lite"/>
    </source>
</evidence>
<organism evidence="5 6">
    <name type="scientific">Candidatus Marinarcus aquaticus</name>
    <dbReference type="NCBI Taxonomy" id="2044504"/>
    <lineage>
        <taxon>Bacteria</taxon>
        <taxon>Pseudomonadati</taxon>
        <taxon>Campylobacterota</taxon>
        <taxon>Epsilonproteobacteria</taxon>
        <taxon>Campylobacterales</taxon>
        <taxon>Arcobacteraceae</taxon>
        <taxon>Candidatus Marinarcus</taxon>
    </lineage>
</organism>
<dbReference type="RefSeq" id="WP_128995416.1">
    <property type="nucleotide sequence ID" value="NZ_PDKN01000002.1"/>
</dbReference>
<dbReference type="GO" id="GO:0017089">
    <property type="term" value="F:glycolipid transfer activity"/>
    <property type="evidence" value="ECO:0007669"/>
    <property type="project" value="TreeGrafter"/>
</dbReference>
<gene>
    <name evidence="5" type="ORF">CRV04_03445</name>
</gene>
<dbReference type="InterPro" id="IPR052037">
    <property type="entry name" value="LPS_export_LptA"/>
</dbReference>
<comment type="caution">
    <text evidence="5">The sequence shown here is derived from an EMBL/GenBank/DDBJ whole genome shotgun (WGS) entry which is preliminary data.</text>
</comment>
<evidence type="ECO:0000313" key="5">
    <source>
        <dbReference type="EMBL" id="RXJ60079.1"/>
    </source>
</evidence>
<dbReference type="Proteomes" id="UP000290657">
    <property type="component" value="Unassembled WGS sequence"/>
</dbReference>
<name>A0A4Q0XV86_9BACT</name>
<keyword evidence="6" id="KW-1185">Reference proteome</keyword>
<dbReference type="PANTHER" id="PTHR36504:SF1">
    <property type="entry name" value="LIPOPOLYSACCHARIDE EXPORT SYSTEM PROTEIN LPTA"/>
    <property type="match status" value="1"/>
</dbReference>
<evidence type="ECO:0000259" key="4">
    <source>
        <dbReference type="Pfam" id="PF03968"/>
    </source>
</evidence>
<dbReference type="EMBL" id="PDKN01000002">
    <property type="protein sequence ID" value="RXJ60079.1"/>
    <property type="molecule type" value="Genomic_DNA"/>
</dbReference>
<evidence type="ECO:0000256" key="3">
    <source>
        <dbReference type="SAM" id="SignalP"/>
    </source>
</evidence>
<evidence type="ECO:0000313" key="6">
    <source>
        <dbReference type="Proteomes" id="UP000290657"/>
    </source>
</evidence>
<dbReference type="GO" id="GO:0009279">
    <property type="term" value="C:cell outer membrane"/>
    <property type="evidence" value="ECO:0007669"/>
    <property type="project" value="TreeGrafter"/>
</dbReference>
<feature type="domain" description="Organic solvent tolerance-like N-terminal" evidence="4">
    <location>
        <begin position="23"/>
        <end position="139"/>
    </location>
</feature>
<feature type="region of interest" description="Disordered" evidence="2">
    <location>
        <begin position="157"/>
        <end position="225"/>
    </location>
</feature>
<dbReference type="OrthoDB" id="5373249at2"/>
<dbReference type="PANTHER" id="PTHR36504">
    <property type="entry name" value="LIPOPOLYSACCHARIDE EXPORT SYSTEM PROTEIN LPTA"/>
    <property type="match status" value="1"/>
</dbReference>
<sequence>MKILLTFFILFMSAFAAENKLIIDSNNFEAYDAKGIAIFTGDVKMVRIKDKLNAQKVVVYLAPKEEGKSNNREPLKYVATGEVDFEVFTDIKHYKGRGEKVIYMPQEMKYEIIGNGYLKDITEDKTLIGETIYIDQKSGNATVKGSKDKPVRFILNIESKKESPKEPEPTQVAPKVQESKTVAPEKNVLDEVQNSEAQATQKEKNTETMSDVQPTPTKSPTNENN</sequence>
<dbReference type="Gene3D" id="2.60.450.10">
    <property type="entry name" value="Lipopolysaccharide (LPS) transport protein A like domain"/>
    <property type="match status" value="1"/>
</dbReference>
<feature type="signal peptide" evidence="3">
    <location>
        <begin position="1"/>
        <end position="16"/>
    </location>
</feature>
<keyword evidence="1 3" id="KW-0732">Signal</keyword>
<dbReference type="InterPro" id="IPR005653">
    <property type="entry name" value="OstA-like_N"/>
</dbReference>
<proteinExistence type="predicted"/>
<dbReference type="GO" id="GO:0015920">
    <property type="term" value="P:lipopolysaccharide transport"/>
    <property type="evidence" value="ECO:0007669"/>
    <property type="project" value="TreeGrafter"/>
</dbReference>
<protein>
    <submittedName>
        <fullName evidence="5">Organic solvent tolerance protein OstA</fullName>
    </submittedName>
</protein>
<feature type="compositionally biased region" description="Basic and acidic residues" evidence="2">
    <location>
        <begin position="158"/>
        <end position="168"/>
    </location>
</feature>
<reference evidence="5 6" key="1">
    <citation type="submission" date="2017-10" db="EMBL/GenBank/DDBJ databases">
        <title>Genomics of the genus Arcobacter.</title>
        <authorList>
            <person name="Perez-Cataluna A."/>
            <person name="Figueras M.J."/>
        </authorList>
    </citation>
    <scope>NUCLEOTIDE SEQUENCE [LARGE SCALE GENOMIC DNA]</scope>
    <source>
        <strain evidence="5 6">CECT 8987</strain>
    </source>
</reference>
<dbReference type="GO" id="GO:0030288">
    <property type="term" value="C:outer membrane-bounded periplasmic space"/>
    <property type="evidence" value="ECO:0007669"/>
    <property type="project" value="TreeGrafter"/>
</dbReference>
<evidence type="ECO:0000256" key="1">
    <source>
        <dbReference type="ARBA" id="ARBA00022729"/>
    </source>
</evidence>
<accession>A0A4Q0XV86</accession>
<dbReference type="AlphaFoldDB" id="A0A4Q0XV86"/>